<dbReference type="EMBL" id="JBJUIK010000010">
    <property type="protein sequence ID" value="KAL3516305.1"/>
    <property type="molecule type" value="Genomic_DNA"/>
</dbReference>
<dbReference type="PANTHER" id="PTHR34574">
    <property type="entry name" value="CALCIUM-BINDING EF-HAND FAMILY PROTEIN-RELATED"/>
    <property type="match status" value="1"/>
</dbReference>
<dbReference type="PANTHER" id="PTHR34574:SF3">
    <property type="entry name" value="CALCIUM-BINDING EF HAND FAMILY PROTEIN"/>
    <property type="match status" value="1"/>
</dbReference>
<evidence type="ECO:0000313" key="1">
    <source>
        <dbReference type="EMBL" id="KAL3516305.1"/>
    </source>
</evidence>
<name>A0ABD2ZA06_9GENT</name>
<evidence type="ECO:0000313" key="2">
    <source>
        <dbReference type="Proteomes" id="UP001630127"/>
    </source>
</evidence>
<dbReference type="AlphaFoldDB" id="A0ABD2ZA06"/>
<reference evidence="1 2" key="1">
    <citation type="submission" date="2024-11" db="EMBL/GenBank/DDBJ databases">
        <title>A near-complete genome assembly of Cinchona calisaya.</title>
        <authorList>
            <person name="Lian D.C."/>
            <person name="Zhao X.W."/>
            <person name="Wei L."/>
        </authorList>
    </citation>
    <scope>NUCLEOTIDE SEQUENCE [LARGE SCALE GENOMIC DNA]</scope>
    <source>
        <tissue evidence="1">Nenye</tissue>
    </source>
</reference>
<comment type="caution">
    <text evidence="1">The sequence shown here is derived from an EMBL/GenBank/DDBJ whole genome shotgun (WGS) entry which is preliminary data.</text>
</comment>
<keyword evidence="2" id="KW-1185">Reference proteome</keyword>
<gene>
    <name evidence="1" type="ORF">ACH5RR_023207</name>
</gene>
<sequence length="178" mass="19498">MSDGGLTILDGNQLRALDLTLPSLDAAVAGAQLLELAESRVCGSLFGLELPENLKSAVLRRLGIADDVSSFNVKELDRENASSFLHNYVSIIADELKADPIVISILDGKPLQIILDDEDDFAMLAENLFTDLDTEDRGKIRKSEIQNALLHMGIEMGIPPFAVNITVKKKKKKRGIHF</sequence>
<proteinExistence type="predicted"/>
<protein>
    <recommendedName>
        <fullName evidence="3">EF-hand domain-containing protein</fullName>
    </recommendedName>
</protein>
<accession>A0ABD2ZA06</accession>
<dbReference type="Proteomes" id="UP001630127">
    <property type="component" value="Unassembled WGS sequence"/>
</dbReference>
<organism evidence="1 2">
    <name type="scientific">Cinchona calisaya</name>
    <dbReference type="NCBI Taxonomy" id="153742"/>
    <lineage>
        <taxon>Eukaryota</taxon>
        <taxon>Viridiplantae</taxon>
        <taxon>Streptophyta</taxon>
        <taxon>Embryophyta</taxon>
        <taxon>Tracheophyta</taxon>
        <taxon>Spermatophyta</taxon>
        <taxon>Magnoliopsida</taxon>
        <taxon>eudicotyledons</taxon>
        <taxon>Gunneridae</taxon>
        <taxon>Pentapetalae</taxon>
        <taxon>asterids</taxon>
        <taxon>lamiids</taxon>
        <taxon>Gentianales</taxon>
        <taxon>Rubiaceae</taxon>
        <taxon>Cinchonoideae</taxon>
        <taxon>Cinchoneae</taxon>
        <taxon>Cinchona</taxon>
    </lineage>
</organism>
<evidence type="ECO:0008006" key="3">
    <source>
        <dbReference type="Google" id="ProtNLM"/>
    </source>
</evidence>